<accession>A0AAV5JMI0</accession>
<comment type="caution">
    <text evidence="2">The sequence shown here is derived from an EMBL/GenBank/DDBJ whole genome shotgun (WGS) entry which is preliminary data.</text>
</comment>
<proteinExistence type="predicted"/>
<gene>
    <name evidence="2" type="ORF">SLEP1_g23698</name>
</gene>
<dbReference type="EMBL" id="BPVZ01000036">
    <property type="protein sequence ID" value="GKV12573.1"/>
    <property type="molecule type" value="Genomic_DNA"/>
</dbReference>
<reference evidence="2 3" key="1">
    <citation type="journal article" date="2021" name="Commun. Biol.">
        <title>The genome of Shorea leprosula (Dipterocarpaceae) highlights the ecological relevance of drought in aseasonal tropical rainforests.</title>
        <authorList>
            <person name="Ng K.K.S."/>
            <person name="Kobayashi M.J."/>
            <person name="Fawcett J.A."/>
            <person name="Hatakeyama M."/>
            <person name="Paape T."/>
            <person name="Ng C.H."/>
            <person name="Ang C.C."/>
            <person name="Tnah L.H."/>
            <person name="Lee C.T."/>
            <person name="Nishiyama T."/>
            <person name="Sese J."/>
            <person name="O'Brien M.J."/>
            <person name="Copetti D."/>
            <person name="Mohd Noor M.I."/>
            <person name="Ong R.C."/>
            <person name="Putra M."/>
            <person name="Sireger I.Z."/>
            <person name="Indrioko S."/>
            <person name="Kosugi Y."/>
            <person name="Izuno A."/>
            <person name="Isagi Y."/>
            <person name="Lee S.L."/>
            <person name="Shimizu K.K."/>
        </authorList>
    </citation>
    <scope>NUCLEOTIDE SEQUENCE [LARGE SCALE GENOMIC DNA]</scope>
    <source>
        <strain evidence="2">214</strain>
    </source>
</reference>
<evidence type="ECO:0000313" key="3">
    <source>
        <dbReference type="Proteomes" id="UP001054252"/>
    </source>
</evidence>
<dbReference type="Proteomes" id="UP001054252">
    <property type="component" value="Unassembled WGS sequence"/>
</dbReference>
<dbReference type="AlphaFoldDB" id="A0AAV5JMI0"/>
<sequence>MLKLNRGRDQWWSQAPHRRLQTQKRDQRQPGDCSCSPVFNLGWVSAFPKSGWKGTGL</sequence>
<evidence type="ECO:0000256" key="1">
    <source>
        <dbReference type="SAM" id="MobiDB-lite"/>
    </source>
</evidence>
<name>A0AAV5JMI0_9ROSI</name>
<evidence type="ECO:0000313" key="2">
    <source>
        <dbReference type="EMBL" id="GKV12573.1"/>
    </source>
</evidence>
<organism evidence="2 3">
    <name type="scientific">Rubroshorea leprosula</name>
    <dbReference type="NCBI Taxonomy" id="152421"/>
    <lineage>
        <taxon>Eukaryota</taxon>
        <taxon>Viridiplantae</taxon>
        <taxon>Streptophyta</taxon>
        <taxon>Embryophyta</taxon>
        <taxon>Tracheophyta</taxon>
        <taxon>Spermatophyta</taxon>
        <taxon>Magnoliopsida</taxon>
        <taxon>eudicotyledons</taxon>
        <taxon>Gunneridae</taxon>
        <taxon>Pentapetalae</taxon>
        <taxon>rosids</taxon>
        <taxon>malvids</taxon>
        <taxon>Malvales</taxon>
        <taxon>Dipterocarpaceae</taxon>
        <taxon>Rubroshorea</taxon>
    </lineage>
</organism>
<feature type="region of interest" description="Disordered" evidence="1">
    <location>
        <begin position="1"/>
        <end position="32"/>
    </location>
</feature>
<keyword evidence="3" id="KW-1185">Reference proteome</keyword>
<protein>
    <submittedName>
        <fullName evidence="2">Uncharacterized protein</fullName>
    </submittedName>
</protein>